<dbReference type="Pfam" id="PF13975">
    <property type="entry name" value="gag-asp_proteas"/>
    <property type="match status" value="1"/>
</dbReference>
<keyword evidence="1" id="KW-0472">Membrane</keyword>
<dbReference type="InterPro" id="IPR021109">
    <property type="entry name" value="Peptidase_aspartic_dom_sf"/>
</dbReference>
<dbReference type="InterPro" id="IPR001969">
    <property type="entry name" value="Aspartic_peptidase_AS"/>
</dbReference>
<protein>
    <submittedName>
        <fullName evidence="2">TIGR02281 family clan AA aspartic protease</fullName>
        <ecNumber evidence="2">3.4.23.-</ecNumber>
    </submittedName>
</protein>
<dbReference type="GO" id="GO:0006508">
    <property type="term" value="P:proteolysis"/>
    <property type="evidence" value="ECO:0007669"/>
    <property type="project" value="UniProtKB-KW"/>
</dbReference>
<evidence type="ECO:0000313" key="3">
    <source>
        <dbReference type="Proteomes" id="UP000434044"/>
    </source>
</evidence>
<dbReference type="Gene3D" id="2.40.70.10">
    <property type="entry name" value="Acid Proteases"/>
    <property type="match status" value="1"/>
</dbReference>
<proteinExistence type="predicted"/>
<dbReference type="GO" id="GO:0004190">
    <property type="term" value="F:aspartic-type endopeptidase activity"/>
    <property type="evidence" value="ECO:0007669"/>
    <property type="project" value="InterPro"/>
</dbReference>
<dbReference type="PROSITE" id="PS00141">
    <property type="entry name" value="ASP_PROTEASE"/>
    <property type="match status" value="1"/>
</dbReference>
<keyword evidence="3" id="KW-1185">Reference proteome</keyword>
<dbReference type="EC" id="3.4.23.-" evidence="2"/>
<keyword evidence="1" id="KW-0812">Transmembrane</keyword>
<dbReference type="InterPro" id="IPR011969">
    <property type="entry name" value="Clan_AA_Asp_peptidase_C"/>
</dbReference>
<dbReference type="CDD" id="cd05483">
    <property type="entry name" value="retropepsin_like_bacteria"/>
    <property type="match status" value="1"/>
</dbReference>
<name>A0A6N8E647_9GAMM</name>
<dbReference type="InterPro" id="IPR034122">
    <property type="entry name" value="Retropepsin-like_bacterial"/>
</dbReference>
<evidence type="ECO:0000256" key="1">
    <source>
        <dbReference type="SAM" id="Phobius"/>
    </source>
</evidence>
<dbReference type="NCBIfam" id="TIGR02281">
    <property type="entry name" value="clan_AA_DTGA"/>
    <property type="match status" value="1"/>
</dbReference>
<evidence type="ECO:0000313" key="2">
    <source>
        <dbReference type="EMBL" id="MTW19673.1"/>
    </source>
</evidence>
<dbReference type="Proteomes" id="UP000434044">
    <property type="component" value="Unassembled WGS sequence"/>
</dbReference>
<dbReference type="RefSeq" id="WP_343032157.1">
    <property type="nucleotide sequence ID" value="NZ_WNKT01000001.1"/>
</dbReference>
<reference evidence="2 3" key="1">
    <citation type="submission" date="2019-11" db="EMBL/GenBank/DDBJ databases">
        <title>Whole-genome sequence of the anaerobic purple sulfur bacterium Allochromatium palmeri DSM 15591.</title>
        <authorList>
            <person name="Kyndt J.A."/>
            <person name="Meyer T.E."/>
        </authorList>
    </citation>
    <scope>NUCLEOTIDE SEQUENCE [LARGE SCALE GENOMIC DNA]</scope>
    <source>
        <strain evidence="2 3">DSM 15591</strain>
    </source>
</reference>
<keyword evidence="2" id="KW-0645">Protease</keyword>
<organism evidence="2 3">
    <name type="scientific">Allochromatium palmeri</name>
    <dbReference type="NCBI Taxonomy" id="231048"/>
    <lineage>
        <taxon>Bacteria</taxon>
        <taxon>Pseudomonadati</taxon>
        <taxon>Pseudomonadota</taxon>
        <taxon>Gammaproteobacteria</taxon>
        <taxon>Chromatiales</taxon>
        <taxon>Chromatiaceae</taxon>
        <taxon>Allochromatium</taxon>
    </lineage>
</organism>
<keyword evidence="1" id="KW-1133">Transmembrane helix</keyword>
<sequence length="179" mass="19569">MSDEDRVRDDWPARLGRAMLFGAWISGLAVLALFFHQWLERDNNPNPHPLTLQGADGVVEVVLQRNRAGHYVASGRINGEPVRFLVDTGATDVALSLDLARRLDLRLGPEGSSRTANGITRTWSTRLAQVELGGLVAHGVRASVLPNMPGDEVLLGMSFLKPLELIQRGNTLTLRGTMP</sequence>
<comment type="caution">
    <text evidence="2">The sequence shown here is derived from an EMBL/GenBank/DDBJ whole genome shotgun (WGS) entry which is preliminary data.</text>
</comment>
<gene>
    <name evidence="2" type="ORF">GJ668_01030</name>
</gene>
<dbReference type="AlphaFoldDB" id="A0A6N8E647"/>
<accession>A0A6N8E647</accession>
<keyword evidence="2" id="KW-0378">Hydrolase</keyword>
<dbReference type="SUPFAM" id="SSF50630">
    <property type="entry name" value="Acid proteases"/>
    <property type="match status" value="1"/>
</dbReference>
<feature type="transmembrane region" description="Helical" evidence="1">
    <location>
        <begin position="20"/>
        <end position="39"/>
    </location>
</feature>
<dbReference type="EMBL" id="WNKT01000001">
    <property type="protein sequence ID" value="MTW19673.1"/>
    <property type="molecule type" value="Genomic_DNA"/>
</dbReference>